<reference evidence="5" key="1">
    <citation type="journal article" date="2023" name="Mol. Biol. Evol.">
        <title>Third-Generation Sequencing Reveals the Adaptive Role of the Epigenome in Three Deep-Sea Polychaetes.</title>
        <authorList>
            <person name="Perez M."/>
            <person name="Aroh O."/>
            <person name="Sun Y."/>
            <person name="Lan Y."/>
            <person name="Juniper S.K."/>
            <person name="Young C.R."/>
            <person name="Angers B."/>
            <person name="Qian P.Y."/>
        </authorList>
    </citation>
    <scope>NUCLEOTIDE SEQUENCE</scope>
    <source>
        <strain evidence="5">P08H-3</strain>
    </source>
</reference>
<dbReference type="Proteomes" id="UP001208570">
    <property type="component" value="Unassembled WGS sequence"/>
</dbReference>
<proteinExistence type="inferred from homology"/>
<evidence type="ECO:0000313" key="6">
    <source>
        <dbReference type="Proteomes" id="UP001208570"/>
    </source>
</evidence>
<comment type="caution">
    <text evidence="5">The sequence shown here is derived from an EMBL/GenBank/DDBJ whole genome shotgun (WGS) entry which is preliminary data.</text>
</comment>
<dbReference type="PANTHER" id="PTHR21682">
    <property type="entry name" value="COILED-COIL DOMAIN-CONTAINING PROTEIN 149"/>
    <property type="match status" value="1"/>
</dbReference>
<evidence type="ECO:0000313" key="5">
    <source>
        <dbReference type="EMBL" id="KAK2167795.1"/>
    </source>
</evidence>
<sequence>MPRHTSASRFEATREEAQTSFQSVHDPISLPGKLATPCISWLQDSISCRNQPAQLLLKGYSQTKLRNRYAICRCKLDSKCEALLILSKDLDVCRQERDQFKLMAEQVQARYQGLKRQLAGVGPRQMSLDGAEFSGMKQQSLAHLLCEMREVNKAQQFEIDSLKQKLVDAQGDIKLLREQIARHRVGTTDEGINTRHFPAHEREDLVKQLEEAREQYLQIERDLQQVLDEKEELVTERDVYRNKYDRLNSELNLILRGDEKHLVDIDALSMENKYLQERIKQIEEEKTMAMATVSKYKSILERKKNKGIIRLGQARSGGVVISQKQVQQLLENKSLLTPTPKMMADLQALATALLEALNDKSMALGHQRKTNKILGLHVAELEKKLKTFEVAGLWSIPEKASSLAKLRDEVQEIQTLIPKSPPLSPEGEPRKCASDILATLDSGETIANGIMPSCEQTDEQHELSHRDLDFLPTKEGATDSEKGHSGPILLGEHTEMLKSMDSTETDDSLLEDRMQEGCDDSDFGVADLSSLLEKAAIKSTGHDVKLVLDQDGENRENVLDIQKTVQ</sequence>
<accession>A0AAD9KB20</accession>
<evidence type="ECO:0000256" key="1">
    <source>
        <dbReference type="ARBA" id="ARBA00005872"/>
    </source>
</evidence>
<protein>
    <recommendedName>
        <fullName evidence="7">Coiled-coil domain-containing protein 149</fullName>
    </recommendedName>
</protein>
<gene>
    <name evidence="5" type="ORF">LSH36_24g12144</name>
</gene>
<dbReference type="PANTHER" id="PTHR21682:SF2">
    <property type="entry name" value="COILED-COIL DOMAIN-CONTAINING PROTEIN 149"/>
    <property type="match status" value="1"/>
</dbReference>
<comment type="similarity">
    <text evidence="1">Belongs to the CCDC149 family.</text>
</comment>
<dbReference type="InterPro" id="IPR019179">
    <property type="entry name" value="CC149"/>
</dbReference>
<name>A0AAD9KB20_9ANNE</name>
<dbReference type="EMBL" id="JAODUP010000024">
    <property type="protein sequence ID" value="KAK2167795.1"/>
    <property type="molecule type" value="Genomic_DNA"/>
</dbReference>
<feature type="coiled-coil region" evidence="3">
    <location>
        <begin position="159"/>
        <end position="285"/>
    </location>
</feature>
<keyword evidence="6" id="KW-1185">Reference proteome</keyword>
<evidence type="ECO:0008006" key="7">
    <source>
        <dbReference type="Google" id="ProtNLM"/>
    </source>
</evidence>
<dbReference type="AlphaFoldDB" id="A0AAD9KB20"/>
<evidence type="ECO:0000256" key="4">
    <source>
        <dbReference type="SAM" id="MobiDB-lite"/>
    </source>
</evidence>
<organism evidence="5 6">
    <name type="scientific">Paralvinella palmiformis</name>
    <dbReference type="NCBI Taxonomy" id="53620"/>
    <lineage>
        <taxon>Eukaryota</taxon>
        <taxon>Metazoa</taxon>
        <taxon>Spiralia</taxon>
        <taxon>Lophotrochozoa</taxon>
        <taxon>Annelida</taxon>
        <taxon>Polychaeta</taxon>
        <taxon>Sedentaria</taxon>
        <taxon>Canalipalpata</taxon>
        <taxon>Terebellida</taxon>
        <taxon>Terebelliformia</taxon>
        <taxon>Alvinellidae</taxon>
        <taxon>Paralvinella</taxon>
    </lineage>
</organism>
<evidence type="ECO:0000256" key="2">
    <source>
        <dbReference type="ARBA" id="ARBA00023054"/>
    </source>
</evidence>
<feature type="region of interest" description="Disordered" evidence="4">
    <location>
        <begin position="1"/>
        <end position="22"/>
    </location>
</feature>
<keyword evidence="2 3" id="KW-0175">Coiled coil</keyword>
<dbReference type="Pfam" id="PF09789">
    <property type="entry name" value="CC149"/>
    <property type="match status" value="1"/>
</dbReference>
<evidence type="ECO:0000256" key="3">
    <source>
        <dbReference type="SAM" id="Coils"/>
    </source>
</evidence>